<keyword evidence="10 15" id="KW-0798">TonB box</keyword>
<dbReference type="GO" id="GO:0009279">
    <property type="term" value="C:cell outer membrane"/>
    <property type="evidence" value="ECO:0007669"/>
    <property type="project" value="UniProtKB-SubCell"/>
</dbReference>
<keyword evidence="7 16" id="KW-0732">Signal</keyword>
<comment type="similarity">
    <text evidence="2 14 15">Belongs to the TonB-dependent receptor family.</text>
</comment>
<dbReference type="InterPro" id="IPR036942">
    <property type="entry name" value="Beta-barrel_TonB_sf"/>
</dbReference>
<dbReference type="Gene3D" id="2.40.170.20">
    <property type="entry name" value="TonB-dependent receptor, beta-barrel domain"/>
    <property type="match status" value="1"/>
</dbReference>
<dbReference type="Pfam" id="PF07715">
    <property type="entry name" value="Plug"/>
    <property type="match status" value="1"/>
</dbReference>
<feature type="domain" description="Secretin/TonB short N-terminal" evidence="17">
    <location>
        <begin position="71"/>
        <end position="122"/>
    </location>
</feature>
<dbReference type="InterPro" id="IPR037066">
    <property type="entry name" value="Plug_dom_sf"/>
</dbReference>
<keyword evidence="12 18" id="KW-0675">Receptor</keyword>
<keyword evidence="5" id="KW-0410">Iron transport</keyword>
<feature type="chain" id="PRO_5007614760" evidence="16">
    <location>
        <begin position="39"/>
        <end position="810"/>
    </location>
</feature>
<keyword evidence="8" id="KW-0408">Iron</keyword>
<evidence type="ECO:0000256" key="4">
    <source>
        <dbReference type="ARBA" id="ARBA00022452"/>
    </source>
</evidence>
<dbReference type="CDD" id="cd01347">
    <property type="entry name" value="ligand_gated_channel"/>
    <property type="match status" value="1"/>
</dbReference>
<comment type="subcellular location">
    <subcellularLocation>
        <location evidence="1 14">Cell outer membrane</location>
        <topology evidence="1 14">Multi-pass membrane protein</topology>
    </subcellularLocation>
</comment>
<keyword evidence="11 14" id="KW-0472">Membrane</keyword>
<feature type="signal peptide" evidence="16">
    <location>
        <begin position="1"/>
        <end position="38"/>
    </location>
</feature>
<dbReference type="OrthoDB" id="8533686at2"/>
<keyword evidence="6 14" id="KW-0812">Transmembrane</keyword>
<dbReference type="RefSeq" id="WP_082887201.1">
    <property type="nucleotide sequence ID" value="NZ_FKBS01000014.1"/>
</dbReference>
<protein>
    <submittedName>
        <fullName evidence="18">Ferric-siderophore receptor</fullName>
    </submittedName>
</protein>
<evidence type="ECO:0000256" key="5">
    <source>
        <dbReference type="ARBA" id="ARBA00022496"/>
    </source>
</evidence>
<keyword evidence="4 14" id="KW-1134">Transmembrane beta strand</keyword>
<dbReference type="Pfam" id="PF07660">
    <property type="entry name" value="STN"/>
    <property type="match status" value="1"/>
</dbReference>
<dbReference type="SUPFAM" id="SSF56935">
    <property type="entry name" value="Porins"/>
    <property type="match status" value="1"/>
</dbReference>
<organism evidence="18 19">
    <name type="scientific">Bordetella ansorpii</name>
    <dbReference type="NCBI Taxonomy" id="288768"/>
    <lineage>
        <taxon>Bacteria</taxon>
        <taxon>Pseudomonadati</taxon>
        <taxon>Pseudomonadota</taxon>
        <taxon>Betaproteobacteria</taxon>
        <taxon>Burkholderiales</taxon>
        <taxon>Alcaligenaceae</taxon>
        <taxon>Bordetella</taxon>
    </lineage>
</organism>
<dbReference type="EMBL" id="FKBS01000014">
    <property type="protein sequence ID" value="SAI28902.1"/>
    <property type="molecule type" value="Genomic_DNA"/>
</dbReference>
<dbReference type="FunFam" id="2.170.130.10:FF:000010">
    <property type="entry name" value="Ferripyoverdine receptor"/>
    <property type="match status" value="1"/>
</dbReference>
<dbReference type="Pfam" id="PF00593">
    <property type="entry name" value="TonB_dep_Rec_b-barrel"/>
    <property type="match status" value="1"/>
</dbReference>
<keyword evidence="13 14" id="KW-0998">Cell outer membrane</keyword>
<dbReference type="Gene3D" id="3.55.50.30">
    <property type="match status" value="1"/>
</dbReference>
<evidence type="ECO:0000256" key="8">
    <source>
        <dbReference type="ARBA" id="ARBA00023004"/>
    </source>
</evidence>
<dbReference type="Gene3D" id="2.170.130.10">
    <property type="entry name" value="TonB-dependent receptor, plug domain"/>
    <property type="match status" value="1"/>
</dbReference>
<evidence type="ECO:0000256" key="11">
    <source>
        <dbReference type="ARBA" id="ARBA00023136"/>
    </source>
</evidence>
<dbReference type="InterPro" id="IPR011662">
    <property type="entry name" value="Secretin/TonB_short_N"/>
</dbReference>
<dbReference type="InterPro" id="IPR012910">
    <property type="entry name" value="Plug_dom"/>
</dbReference>
<evidence type="ECO:0000256" key="10">
    <source>
        <dbReference type="ARBA" id="ARBA00023077"/>
    </source>
</evidence>
<name>A0A157P5F4_9BORD</name>
<evidence type="ECO:0000313" key="19">
    <source>
        <dbReference type="Proteomes" id="UP000077037"/>
    </source>
</evidence>
<proteinExistence type="inferred from homology"/>
<dbReference type="InterPro" id="IPR039426">
    <property type="entry name" value="TonB-dep_rcpt-like"/>
</dbReference>
<dbReference type="InterPro" id="IPR000531">
    <property type="entry name" value="Beta-barrel_TonB"/>
</dbReference>
<dbReference type="PANTHER" id="PTHR32552">
    <property type="entry name" value="FERRICHROME IRON RECEPTOR-RELATED"/>
    <property type="match status" value="1"/>
</dbReference>
<evidence type="ECO:0000256" key="1">
    <source>
        <dbReference type="ARBA" id="ARBA00004571"/>
    </source>
</evidence>
<evidence type="ECO:0000313" key="18">
    <source>
        <dbReference type="EMBL" id="SAI28902.1"/>
    </source>
</evidence>
<dbReference type="GO" id="GO:0015344">
    <property type="term" value="F:siderophore uptake transmembrane transporter activity"/>
    <property type="evidence" value="ECO:0007669"/>
    <property type="project" value="TreeGrafter"/>
</dbReference>
<dbReference type="PANTHER" id="PTHR32552:SF74">
    <property type="entry name" value="HYDROXAMATE SIDEROPHORE RECEPTOR FHUE"/>
    <property type="match status" value="1"/>
</dbReference>
<dbReference type="AlphaFoldDB" id="A0A157P5F4"/>
<dbReference type="SMART" id="SM00965">
    <property type="entry name" value="STN"/>
    <property type="match status" value="1"/>
</dbReference>
<keyword evidence="9" id="KW-0406">Ion transport</keyword>
<dbReference type="NCBIfam" id="TIGR01783">
    <property type="entry name" value="TonB-siderophor"/>
    <property type="match status" value="1"/>
</dbReference>
<evidence type="ECO:0000256" key="12">
    <source>
        <dbReference type="ARBA" id="ARBA00023170"/>
    </source>
</evidence>
<evidence type="ECO:0000256" key="6">
    <source>
        <dbReference type="ARBA" id="ARBA00022692"/>
    </source>
</evidence>
<keyword evidence="3 14" id="KW-0813">Transport</keyword>
<reference evidence="18 19" key="1">
    <citation type="submission" date="2016-03" db="EMBL/GenBank/DDBJ databases">
        <authorList>
            <consortium name="Pathogen Informatics"/>
        </authorList>
    </citation>
    <scope>NUCLEOTIDE SEQUENCE [LARGE SCALE GENOMIC DNA]</scope>
    <source>
        <strain evidence="18 19">NCTC13364</strain>
    </source>
</reference>
<evidence type="ECO:0000256" key="14">
    <source>
        <dbReference type="PROSITE-ProRule" id="PRU01360"/>
    </source>
</evidence>
<dbReference type="Proteomes" id="UP000077037">
    <property type="component" value="Unassembled WGS sequence"/>
</dbReference>
<evidence type="ECO:0000256" key="15">
    <source>
        <dbReference type="RuleBase" id="RU003357"/>
    </source>
</evidence>
<evidence type="ECO:0000259" key="17">
    <source>
        <dbReference type="SMART" id="SM00965"/>
    </source>
</evidence>
<evidence type="ECO:0000256" key="2">
    <source>
        <dbReference type="ARBA" id="ARBA00009810"/>
    </source>
</evidence>
<evidence type="ECO:0000256" key="3">
    <source>
        <dbReference type="ARBA" id="ARBA00022448"/>
    </source>
</evidence>
<dbReference type="PROSITE" id="PS52016">
    <property type="entry name" value="TONB_DEPENDENT_REC_3"/>
    <property type="match status" value="1"/>
</dbReference>
<evidence type="ECO:0000256" key="9">
    <source>
        <dbReference type="ARBA" id="ARBA00023065"/>
    </source>
</evidence>
<dbReference type="GO" id="GO:0015891">
    <property type="term" value="P:siderophore transport"/>
    <property type="evidence" value="ECO:0007669"/>
    <property type="project" value="InterPro"/>
</dbReference>
<evidence type="ECO:0000256" key="7">
    <source>
        <dbReference type="ARBA" id="ARBA00022729"/>
    </source>
</evidence>
<evidence type="ECO:0000256" key="13">
    <source>
        <dbReference type="ARBA" id="ARBA00023237"/>
    </source>
</evidence>
<dbReference type="InterPro" id="IPR010105">
    <property type="entry name" value="TonB_sidphr_rcpt"/>
</dbReference>
<gene>
    <name evidence="18" type="primary">fptA_2</name>
    <name evidence="18" type="ORF">SAMEA1982600_02292</name>
</gene>
<evidence type="ECO:0000256" key="16">
    <source>
        <dbReference type="SAM" id="SignalP"/>
    </source>
</evidence>
<sequence>MAPLTRGFTVSQPACARLLRGAALAVALAAAWPSLAGAQSAAAPAQAARGYAIGAGPLGDVLAQFAATAGVQLVFDPALLAGRQSAGLRGNYAVQAGFDYLLLGSGYRAVIGGAGHYTLQPAPAGATAELAPVRVLGISSPVTTEGSNSYTSEAVSVGKGAQRLREIPQSVSVVTRKQMDDQNMNTLADAMRNVTGVTVDTLSSGSDLYGFVSRGYTLDTLQVDGLNYPAGAGNLSSGMDLALYDRIEVLRGPSGLYQGTGEPAGSVNLVRKRPLSGFAFETQATVGSWDYYRAVADLSTPFDSEGKVRGRFVAVYNDRGSYVDGVDMRQPTIYGVVEADLGSRTTVAAGVAHQRSKSRPAFGLPLYADGSLPDVKRSTSLSADWARVEEETTELFADLEHRLGGGGVIKASVFHRDIDNPTRLTTWPNSAVNPTNGNTNVVAWSYRNHWKTTGADVNLNQPFTLFGRQHSFLVGADYAYTIKDFSYGGGALFPTNIHDPSTDFAQPDMPRISSSEGRVSQVGAYGRLNVQATDWLKLIGGARVSSWKSDARNNNPYFGDFSQNVDRIHARTTPYAGVVADLTSELSAYASYTSIFQPQTSTDAQGRTLKPRQGRQVETGLKGEFLEGRMNAHAALFQIVDRNRAMTDPDNPLFSIAAGKVRSQGFEAEVSGSPLPGWNLIAGYAYTDTKYLEANDSQKGLAYSTITPRHAINLWSRYAFQAETARGFSVGAGVRYNSGFYYTNGTTRWDQGSYTVVTAQVGYRYDRHLDGTLTVDNLFDRKYYEKLGGLTRQNYYGQPRSVMLNVRYRY</sequence>
<dbReference type="GO" id="GO:0038023">
    <property type="term" value="F:signaling receptor activity"/>
    <property type="evidence" value="ECO:0007669"/>
    <property type="project" value="InterPro"/>
</dbReference>
<accession>A0A157P5F4</accession>